<evidence type="ECO:0000313" key="3">
    <source>
        <dbReference type="Proteomes" id="UP001459277"/>
    </source>
</evidence>
<keyword evidence="3" id="KW-1185">Reference proteome</keyword>
<dbReference type="PANTHER" id="PTHR33116">
    <property type="entry name" value="REVERSE TRANSCRIPTASE ZINC-BINDING DOMAIN-CONTAINING PROTEIN-RELATED-RELATED"/>
    <property type="match status" value="1"/>
</dbReference>
<dbReference type="Proteomes" id="UP001459277">
    <property type="component" value="Unassembled WGS sequence"/>
</dbReference>
<evidence type="ECO:0000313" key="2">
    <source>
        <dbReference type="EMBL" id="KAL0004508.1"/>
    </source>
</evidence>
<protein>
    <recommendedName>
        <fullName evidence="1">Reverse transcriptase zinc-binding domain-containing protein</fullName>
    </recommendedName>
</protein>
<gene>
    <name evidence="2" type="ORF">SO802_012069</name>
</gene>
<reference evidence="2 3" key="1">
    <citation type="submission" date="2024-01" db="EMBL/GenBank/DDBJ databases">
        <title>A telomere-to-telomere, gap-free genome of sweet tea (Lithocarpus litseifolius).</title>
        <authorList>
            <person name="Zhou J."/>
        </authorList>
    </citation>
    <scope>NUCLEOTIDE SEQUENCE [LARGE SCALE GENOMIC DNA]</scope>
    <source>
        <strain evidence="2">Zhou-2022a</strain>
        <tissue evidence="2">Leaf</tissue>
    </source>
</reference>
<dbReference type="AlphaFoldDB" id="A0AAW2D494"/>
<sequence length="308" mass="34990">MCEPKCNGGLGFKNLKLFNKALLAKQGWHLQMGGESLVYRVLKAKYFPMRDFIHTSIGHNPSYTWRSLISAQNLVIEGMQWRVGNGANIKIWQDKWLPGVSSHKVLSPRLFLSADMNVADLIDSGIARWKTEVIDNLFLPYEAELIKSIPLSVTLPADRMVWAETSNGNFTVWSAYKLAVRHFCWRACRDTLTTKVKLKRRNVIADDMYVCCHKEVDTNGHLFWGCLKAQETWAASKLQLLPLDAHLGSFMDLLWFVMMTNATGGEKYSQLVTNASALWSNRNEILYGGEGKTGPAMALWTTNYLQEY</sequence>
<feature type="domain" description="Reverse transcriptase zinc-binding" evidence="1">
    <location>
        <begin position="172"/>
        <end position="233"/>
    </location>
</feature>
<comment type="caution">
    <text evidence="2">The sequence shown here is derived from an EMBL/GenBank/DDBJ whole genome shotgun (WGS) entry which is preliminary data.</text>
</comment>
<dbReference type="PANTHER" id="PTHR33116:SF86">
    <property type="entry name" value="REVERSE TRANSCRIPTASE DOMAIN-CONTAINING PROTEIN"/>
    <property type="match status" value="1"/>
</dbReference>
<name>A0AAW2D494_9ROSI</name>
<accession>A0AAW2D494</accession>
<proteinExistence type="predicted"/>
<evidence type="ECO:0000259" key="1">
    <source>
        <dbReference type="Pfam" id="PF13966"/>
    </source>
</evidence>
<dbReference type="Pfam" id="PF13966">
    <property type="entry name" value="zf-RVT"/>
    <property type="match status" value="1"/>
</dbReference>
<dbReference type="InterPro" id="IPR026960">
    <property type="entry name" value="RVT-Znf"/>
</dbReference>
<organism evidence="2 3">
    <name type="scientific">Lithocarpus litseifolius</name>
    <dbReference type="NCBI Taxonomy" id="425828"/>
    <lineage>
        <taxon>Eukaryota</taxon>
        <taxon>Viridiplantae</taxon>
        <taxon>Streptophyta</taxon>
        <taxon>Embryophyta</taxon>
        <taxon>Tracheophyta</taxon>
        <taxon>Spermatophyta</taxon>
        <taxon>Magnoliopsida</taxon>
        <taxon>eudicotyledons</taxon>
        <taxon>Gunneridae</taxon>
        <taxon>Pentapetalae</taxon>
        <taxon>rosids</taxon>
        <taxon>fabids</taxon>
        <taxon>Fagales</taxon>
        <taxon>Fagaceae</taxon>
        <taxon>Lithocarpus</taxon>
    </lineage>
</organism>
<dbReference type="EMBL" id="JAZDWU010000004">
    <property type="protein sequence ID" value="KAL0004508.1"/>
    <property type="molecule type" value="Genomic_DNA"/>
</dbReference>